<accession>A0A0F8XTK3</accession>
<dbReference type="SUPFAM" id="SSF54862">
    <property type="entry name" value="4Fe-4S ferredoxins"/>
    <property type="match status" value="1"/>
</dbReference>
<name>A0A0F8XTK3_9ZZZZ</name>
<feature type="non-terminal residue" evidence="2">
    <location>
        <position position="1"/>
    </location>
</feature>
<dbReference type="AlphaFoldDB" id="A0A0F8XTK3"/>
<evidence type="ECO:0000259" key="1">
    <source>
        <dbReference type="PROSITE" id="PS51379"/>
    </source>
</evidence>
<dbReference type="Gene3D" id="3.30.70.20">
    <property type="match status" value="1"/>
</dbReference>
<dbReference type="Pfam" id="PF00037">
    <property type="entry name" value="Fer4"/>
    <property type="match status" value="1"/>
</dbReference>
<gene>
    <name evidence="2" type="ORF">LCGC14_2904120</name>
</gene>
<sequence length="42" mass="4389">VALVNQALCKGCGLCAGNCRSSAIDILGFAAEQIYSMITNRI</sequence>
<organism evidence="2">
    <name type="scientific">marine sediment metagenome</name>
    <dbReference type="NCBI Taxonomy" id="412755"/>
    <lineage>
        <taxon>unclassified sequences</taxon>
        <taxon>metagenomes</taxon>
        <taxon>ecological metagenomes</taxon>
    </lineage>
</organism>
<comment type="caution">
    <text evidence="2">The sequence shown here is derived from an EMBL/GenBank/DDBJ whole genome shotgun (WGS) entry which is preliminary data.</text>
</comment>
<dbReference type="EMBL" id="LAZR01057267">
    <property type="protein sequence ID" value="KKK72412.1"/>
    <property type="molecule type" value="Genomic_DNA"/>
</dbReference>
<dbReference type="PROSITE" id="PS51379">
    <property type="entry name" value="4FE4S_FER_2"/>
    <property type="match status" value="1"/>
</dbReference>
<evidence type="ECO:0000313" key="2">
    <source>
        <dbReference type="EMBL" id="KKK72412.1"/>
    </source>
</evidence>
<feature type="domain" description="4Fe-4S ferredoxin-type" evidence="1">
    <location>
        <begin position="1"/>
        <end position="29"/>
    </location>
</feature>
<reference evidence="2" key="1">
    <citation type="journal article" date="2015" name="Nature">
        <title>Complex archaea that bridge the gap between prokaryotes and eukaryotes.</title>
        <authorList>
            <person name="Spang A."/>
            <person name="Saw J.H."/>
            <person name="Jorgensen S.L."/>
            <person name="Zaremba-Niedzwiedzka K."/>
            <person name="Martijn J."/>
            <person name="Lind A.E."/>
            <person name="van Eijk R."/>
            <person name="Schleper C."/>
            <person name="Guy L."/>
            <person name="Ettema T.J."/>
        </authorList>
    </citation>
    <scope>NUCLEOTIDE SEQUENCE</scope>
</reference>
<proteinExistence type="predicted"/>
<protein>
    <recommendedName>
        <fullName evidence="1">4Fe-4S ferredoxin-type domain-containing protein</fullName>
    </recommendedName>
</protein>
<dbReference type="InterPro" id="IPR017896">
    <property type="entry name" value="4Fe4S_Fe-S-bd"/>
</dbReference>